<proteinExistence type="predicted"/>
<dbReference type="EMBL" id="QSIS01000005">
    <property type="protein sequence ID" value="RHD09643.1"/>
    <property type="molecule type" value="Genomic_DNA"/>
</dbReference>
<dbReference type="AlphaFoldDB" id="A0A414DGF2"/>
<reference evidence="1 2" key="1">
    <citation type="submission" date="2018-08" db="EMBL/GenBank/DDBJ databases">
        <title>A genome reference for cultivated species of the human gut microbiota.</title>
        <authorList>
            <person name="Zou Y."/>
            <person name="Xue W."/>
            <person name="Luo G."/>
        </authorList>
    </citation>
    <scope>NUCLEOTIDE SEQUENCE [LARGE SCALE GENOMIC DNA]</scope>
    <source>
        <strain evidence="1 2">AM32-2AC</strain>
    </source>
</reference>
<organism evidence="1 2">
    <name type="scientific">Lachnospira eligens</name>
    <dbReference type="NCBI Taxonomy" id="39485"/>
    <lineage>
        <taxon>Bacteria</taxon>
        <taxon>Bacillati</taxon>
        <taxon>Bacillota</taxon>
        <taxon>Clostridia</taxon>
        <taxon>Lachnospirales</taxon>
        <taxon>Lachnospiraceae</taxon>
        <taxon>Lachnospira</taxon>
    </lineage>
</organism>
<protein>
    <submittedName>
        <fullName evidence="1">Uncharacterized protein</fullName>
    </submittedName>
</protein>
<comment type="caution">
    <text evidence="1">The sequence shown here is derived from an EMBL/GenBank/DDBJ whole genome shotgun (WGS) entry which is preliminary data.</text>
</comment>
<name>A0A414DGF2_9FIRM</name>
<sequence length="150" mass="17377">MNNIFNTSFEVSLRILIILNTVQTRLSIDRITDLDFIAIYGKDFGVSEYNLHGDNDYRFSEYTSKREIVSQAIKELVLRGYITPHCNKSGFNYSISKEGVAFCESLNDKYAEDFIEIVKKANVLFFDYSDRKLTYCINEYAIAMLRGEKS</sequence>
<dbReference type="Proteomes" id="UP000284794">
    <property type="component" value="Unassembled WGS sequence"/>
</dbReference>
<dbReference type="InterPro" id="IPR046904">
    <property type="entry name" value="ABC-3C_MC2"/>
</dbReference>
<accession>A0A414DGF2</accession>
<dbReference type="Pfam" id="PF20288">
    <property type="entry name" value="MC2"/>
    <property type="match status" value="1"/>
</dbReference>
<dbReference type="RefSeq" id="WP_118148528.1">
    <property type="nucleotide sequence ID" value="NZ_QSIS01000005.1"/>
</dbReference>
<gene>
    <name evidence="1" type="ORF">DW811_05985</name>
</gene>
<evidence type="ECO:0000313" key="1">
    <source>
        <dbReference type="EMBL" id="RHD09643.1"/>
    </source>
</evidence>
<evidence type="ECO:0000313" key="2">
    <source>
        <dbReference type="Proteomes" id="UP000284794"/>
    </source>
</evidence>